<evidence type="ECO:0000313" key="3">
    <source>
        <dbReference type="Proteomes" id="UP001221413"/>
    </source>
</evidence>
<reference evidence="2" key="1">
    <citation type="submission" date="2023-01" db="EMBL/GenBank/DDBJ databases">
        <title>The chitinases involved in constricting ring structure development in the nematode-trapping fungus Drechslerella dactyloides.</title>
        <authorList>
            <person name="Wang R."/>
            <person name="Zhang L."/>
            <person name="Tang P."/>
            <person name="Li S."/>
            <person name="Liang L."/>
        </authorList>
    </citation>
    <scope>NUCLEOTIDE SEQUENCE</scope>
    <source>
        <strain evidence="2">YMF1.00031</strain>
    </source>
</reference>
<evidence type="ECO:0000256" key="1">
    <source>
        <dbReference type="SAM" id="MobiDB-lite"/>
    </source>
</evidence>
<keyword evidence="3" id="KW-1185">Reference proteome</keyword>
<organism evidence="2 3">
    <name type="scientific">Drechslerella dactyloides</name>
    <name type="common">Nematode-trapping fungus</name>
    <name type="synonym">Arthrobotrys dactyloides</name>
    <dbReference type="NCBI Taxonomy" id="74499"/>
    <lineage>
        <taxon>Eukaryota</taxon>
        <taxon>Fungi</taxon>
        <taxon>Dikarya</taxon>
        <taxon>Ascomycota</taxon>
        <taxon>Pezizomycotina</taxon>
        <taxon>Orbiliomycetes</taxon>
        <taxon>Orbiliales</taxon>
        <taxon>Orbiliaceae</taxon>
        <taxon>Drechslerella</taxon>
    </lineage>
</organism>
<gene>
    <name evidence="2" type="ORF">Dda_0495</name>
</gene>
<feature type="compositionally biased region" description="Acidic residues" evidence="1">
    <location>
        <begin position="102"/>
        <end position="122"/>
    </location>
</feature>
<dbReference type="Proteomes" id="UP001221413">
    <property type="component" value="Unassembled WGS sequence"/>
</dbReference>
<protein>
    <submittedName>
        <fullName evidence="2">Uncharacterized protein</fullName>
    </submittedName>
</protein>
<name>A0AAD6J507_DREDA</name>
<sequence>MLAKLCSTNFPKSSPEAAAGVAGDLETEGVTGFLCSLAESGQLRPEGTGALTLLEEHSWEKQELARVEGNGESAVTGRLEQLPEAPERLVKRRRAVGGGEDTVVDDDDDDDDDGNGEDEREEEGGQKSDEQ</sequence>
<proteinExistence type="predicted"/>
<evidence type="ECO:0000313" key="2">
    <source>
        <dbReference type="EMBL" id="KAJ6264350.1"/>
    </source>
</evidence>
<dbReference type="EMBL" id="JAQGDS010000001">
    <property type="protein sequence ID" value="KAJ6264350.1"/>
    <property type="molecule type" value="Genomic_DNA"/>
</dbReference>
<feature type="region of interest" description="Disordered" evidence="1">
    <location>
        <begin position="64"/>
        <end position="83"/>
    </location>
</feature>
<feature type="region of interest" description="Disordered" evidence="1">
    <location>
        <begin position="89"/>
        <end position="131"/>
    </location>
</feature>
<comment type="caution">
    <text evidence="2">The sequence shown here is derived from an EMBL/GenBank/DDBJ whole genome shotgun (WGS) entry which is preliminary data.</text>
</comment>
<dbReference type="AlphaFoldDB" id="A0AAD6J507"/>
<accession>A0AAD6J507</accession>